<name>A0A0M8K749_9CHLR</name>
<evidence type="ECO:0000313" key="3">
    <source>
        <dbReference type="EMBL" id="GAP61849.1"/>
    </source>
</evidence>
<dbReference type="InterPro" id="IPR011006">
    <property type="entry name" value="CheY-like_superfamily"/>
</dbReference>
<comment type="caution">
    <text evidence="3">The sequence shown here is derived from an EMBL/GenBank/DDBJ whole genome shotgun (WGS) entry which is preliminary data.</text>
</comment>
<evidence type="ECO:0000259" key="2">
    <source>
        <dbReference type="PROSITE" id="PS50110"/>
    </source>
</evidence>
<dbReference type="EMBL" id="LGKN01000005">
    <property type="protein sequence ID" value="KPL87952.1"/>
    <property type="molecule type" value="Genomic_DNA"/>
</dbReference>
<dbReference type="Proteomes" id="UP000050502">
    <property type="component" value="Unassembled WGS sequence"/>
</dbReference>
<keyword evidence="5" id="KW-1185">Reference proteome</keyword>
<dbReference type="InterPro" id="IPR001789">
    <property type="entry name" value="Sig_transdc_resp-reg_receiver"/>
</dbReference>
<dbReference type="OrthoDB" id="9848215at2"/>
<proteinExistence type="predicted"/>
<evidence type="ECO:0000256" key="1">
    <source>
        <dbReference type="PROSITE-ProRule" id="PRU00169"/>
    </source>
</evidence>
<gene>
    <name evidence="3" type="ORF">ARMA_0272</name>
    <name evidence="4" type="ORF">SE16_10535</name>
</gene>
<accession>A0A0M8K749</accession>
<dbReference type="EMBL" id="BBZA01000015">
    <property type="protein sequence ID" value="GAP61849.1"/>
    <property type="molecule type" value="Genomic_DNA"/>
</dbReference>
<evidence type="ECO:0000313" key="5">
    <source>
        <dbReference type="Proteomes" id="UP000037784"/>
    </source>
</evidence>
<dbReference type="SUPFAM" id="SSF52172">
    <property type="entry name" value="CheY-like"/>
    <property type="match status" value="1"/>
</dbReference>
<reference evidence="5" key="3">
    <citation type="submission" date="2015-08" db="EMBL/GenBank/DDBJ databases">
        <title>Draft Genome Sequence of a Heterotrophic Facultative Anaerobic Bacterium Ardenticatena maritima Strain 110S.</title>
        <authorList>
            <person name="Kawaichi S."/>
            <person name="Yoshida T."/>
            <person name="Sako Y."/>
            <person name="Nakamura R."/>
        </authorList>
    </citation>
    <scope>NUCLEOTIDE SEQUENCE [LARGE SCALE GENOMIC DNA]</scope>
    <source>
        <strain evidence="5">110S</strain>
    </source>
</reference>
<dbReference type="STRING" id="872965.SE16_10535"/>
<dbReference type="RefSeq" id="WP_054491784.1">
    <property type="nucleotide sequence ID" value="NZ_BBZA01000015.1"/>
</dbReference>
<dbReference type="AlphaFoldDB" id="A0A0M8K749"/>
<reference evidence="3 5" key="1">
    <citation type="journal article" date="2015" name="Genome Announc.">
        <title>Draft Genome Sequence of a Heterotrophic Facultative Anaerobic Thermophilic Bacterium, Ardenticatena maritima Strain 110ST.</title>
        <authorList>
            <person name="Kawaichi S."/>
            <person name="Yoshida T."/>
            <person name="Sako Y."/>
            <person name="Nakamura R."/>
        </authorList>
    </citation>
    <scope>NUCLEOTIDE SEQUENCE [LARGE SCALE GENOMIC DNA]</scope>
    <source>
        <strain evidence="3 5">110S</strain>
    </source>
</reference>
<evidence type="ECO:0000313" key="6">
    <source>
        <dbReference type="Proteomes" id="UP000050502"/>
    </source>
</evidence>
<keyword evidence="1" id="KW-0597">Phosphoprotein</keyword>
<feature type="domain" description="Response regulatory" evidence="2">
    <location>
        <begin position="5"/>
        <end position="120"/>
    </location>
</feature>
<dbReference type="GO" id="GO:0000160">
    <property type="term" value="P:phosphorelay signal transduction system"/>
    <property type="evidence" value="ECO:0007669"/>
    <property type="project" value="InterPro"/>
</dbReference>
<protein>
    <recommendedName>
        <fullName evidence="2">Response regulatory domain-containing protein</fullName>
    </recommendedName>
</protein>
<dbReference type="PROSITE" id="PS50110">
    <property type="entry name" value="RESPONSE_REGULATORY"/>
    <property type="match status" value="1"/>
</dbReference>
<dbReference type="Proteomes" id="UP000037784">
    <property type="component" value="Unassembled WGS sequence"/>
</dbReference>
<feature type="modified residue" description="4-aspartylphosphate" evidence="1">
    <location>
        <position position="56"/>
    </location>
</feature>
<sequence length="136" mass="15016">MAERRLLLLSRDWQTRALVLAELKERGYEVLALPGLTWGVKALVQGRVEPPLIIVDSRDDPDVTPETVRALHRMAPHAPIILLTTVFDRATLEPIRPEVAAFLVRPFTVGEVVEAVERLLPPALSPTGTETEGEAP</sequence>
<evidence type="ECO:0000313" key="4">
    <source>
        <dbReference type="EMBL" id="KPL87952.1"/>
    </source>
</evidence>
<organism evidence="3 5">
    <name type="scientific">Ardenticatena maritima</name>
    <dbReference type="NCBI Taxonomy" id="872965"/>
    <lineage>
        <taxon>Bacteria</taxon>
        <taxon>Bacillati</taxon>
        <taxon>Chloroflexota</taxon>
        <taxon>Ardenticatenia</taxon>
        <taxon>Ardenticatenales</taxon>
        <taxon>Ardenticatenaceae</taxon>
        <taxon>Ardenticatena</taxon>
    </lineage>
</organism>
<reference evidence="4 6" key="2">
    <citation type="submission" date="2015-07" db="EMBL/GenBank/DDBJ databases">
        <title>Whole genome sequence of Ardenticatena maritima DSM 23922.</title>
        <authorList>
            <person name="Hemp J."/>
            <person name="Ward L.M."/>
            <person name="Pace L.A."/>
            <person name="Fischer W.W."/>
        </authorList>
    </citation>
    <scope>NUCLEOTIDE SEQUENCE [LARGE SCALE GENOMIC DNA]</scope>
    <source>
        <strain evidence="4 6">110S</strain>
    </source>
</reference>
<dbReference type="InParanoid" id="A0A0M8K749"/>
<dbReference type="Gene3D" id="3.40.50.2300">
    <property type="match status" value="1"/>
</dbReference>